<evidence type="ECO:0000259" key="6">
    <source>
        <dbReference type="PROSITE" id="PS50111"/>
    </source>
</evidence>
<feature type="transmembrane region" description="Helical" evidence="5">
    <location>
        <begin position="475"/>
        <end position="498"/>
    </location>
</feature>
<dbReference type="InterPro" id="IPR003660">
    <property type="entry name" value="HAMP_dom"/>
</dbReference>
<evidence type="ECO:0000259" key="7">
    <source>
        <dbReference type="PROSITE" id="PS50885"/>
    </source>
</evidence>
<dbReference type="SUPFAM" id="SSF58104">
    <property type="entry name" value="Methyl-accepting chemotaxis protein (MCP) signaling domain"/>
    <property type="match status" value="1"/>
</dbReference>
<protein>
    <submittedName>
        <fullName evidence="8">HAMP domain-containing methyl-accepting chemotaxis protein</fullName>
    </submittedName>
</protein>
<keyword evidence="5" id="KW-0812">Transmembrane</keyword>
<dbReference type="Gene3D" id="1.10.287.950">
    <property type="entry name" value="Methyl-accepting chemotaxis protein"/>
    <property type="match status" value="1"/>
</dbReference>
<dbReference type="PANTHER" id="PTHR32089">
    <property type="entry name" value="METHYL-ACCEPTING CHEMOTAXIS PROTEIN MCPB"/>
    <property type="match status" value="1"/>
</dbReference>
<dbReference type="PROSITE" id="PS50885">
    <property type="entry name" value="HAMP"/>
    <property type="match status" value="1"/>
</dbReference>
<comment type="similarity">
    <text evidence="2">Belongs to the methyl-accepting chemotaxis (MCP) protein family.</text>
</comment>
<dbReference type="EMBL" id="JAPEVI010000003">
    <property type="protein sequence ID" value="MCX2721683.1"/>
    <property type="molecule type" value="Genomic_DNA"/>
</dbReference>
<evidence type="ECO:0000313" key="9">
    <source>
        <dbReference type="Proteomes" id="UP001300261"/>
    </source>
</evidence>
<evidence type="ECO:0000256" key="2">
    <source>
        <dbReference type="ARBA" id="ARBA00029447"/>
    </source>
</evidence>
<feature type="compositionally biased region" description="Polar residues" evidence="4">
    <location>
        <begin position="804"/>
        <end position="813"/>
    </location>
</feature>
<comment type="caution">
    <text evidence="8">The sequence shown here is derived from an EMBL/GenBank/DDBJ whole genome shotgun (WGS) entry which is preliminary data.</text>
</comment>
<sequence length="844" mass="89306">MKFPKLPLGKRATANPGPEAARRSEASRQRFFFDWPVKTQLRIGFGAMLLCAAGVGASGLTAASKVQDSVTIAKAANELLGNIPELLTDAQTFSRDATGDAADAVRAEIASISEGTRRLAKERHETGGPLAAIVADLDTSFATLVQHRRDRDGAVAGLDELTAGLVDTTNKAFQDYKALTAYRSAIAMTNEGKMNELSKVAPRLSNMHIAATVLDQEAQAFAAKPDEAQAEKLSKRIDALDKDAKAVRRAVKNDTIKDGVKDLGKASKAFEKLIKAHLKSGTPDDTGKAWETLFQPAVQELTGLASTIVNAAEAPIVELQDELRSFDQATTDIALLSNYTQSVARSVLGVRSAYSDYLNTTSEKAAATFQVYLSEAQAQLADLDKIRVSAAKYTSDKALADLLNGPLKTLVSAGHDALPKLDTTFADVVSTTAELRASETAFALAAEALTEEAETISATSGETAVLSGEAAQTQIVVTFGLALLLGIAFVVLLSGAIIRPIKDLTDAMLKLKDGDTDLSLPAARRKDELGQMAKAVATFCDRERERLRLEEETRAGEEQVRRRQQQVDALVAEFREDIETALSSVTGNMQQLDRTAEQLSQIARTTTGKSEDVSTASGHASQNVQTIAAATEELSASVREVGRQVNDTLTRVEEAADATRTSNDQIKGLSAAAERIGAVVQLIQDIAEQTNLLALNATIEAARAGEAGKGFAVVAGEVKSLAGQTAKATEEISSQVSEIQNATNGAVNAISAIMEMMEAVNETAASMAASVDQQTAATSEISLGVSQAAGQTASVTENIGDLSRGSSETSQSARELEDITDAATRQLSDVTTRIDRFLQDVAAA</sequence>
<dbReference type="SMART" id="SM00304">
    <property type="entry name" value="HAMP"/>
    <property type="match status" value="1"/>
</dbReference>
<feature type="domain" description="HAMP" evidence="7">
    <location>
        <begin position="495"/>
        <end position="548"/>
    </location>
</feature>
<proteinExistence type="inferred from homology"/>
<feature type="domain" description="Methyl-accepting transducer" evidence="6">
    <location>
        <begin position="574"/>
        <end position="817"/>
    </location>
</feature>
<keyword evidence="9" id="KW-1185">Reference proteome</keyword>
<feature type="region of interest" description="Disordered" evidence="4">
    <location>
        <begin position="796"/>
        <end position="818"/>
    </location>
</feature>
<accession>A0ABT3QXM3</accession>
<keyword evidence="1 3" id="KW-0807">Transducer</keyword>
<evidence type="ECO:0000313" key="8">
    <source>
        <dbReference type="EMBL" id="MCX2721683.1"/>
    </source>
</evidence>
<dbReference type="SMART" id="SM00283">
    <property type="entry name" value="MA"/>
    <property type="match status" value="1"/>
</dbReference>
<dbReference type="RefSeq" id="WP_265961392.1">
    <property type="nucleotide sequence ID" value="NZ_JAPEVI010000003.1"/>
</dbReference>
<dbReference type="CDD" id="cd06225">
    <property type="entry name" value="HAMP"/>
    <property type="match status" value="1"/>
</dbReference>
<name>A0ABT3QXM3_9HYPH</name>
<keyword evidence="5" id="KW-1133">Transmembrane helix</keyword>
<evidence type="ECO:0000256" key="4">
    <source>
        <dbReference type="SAM" id="MobiDB-lite"/>
    </source>
</evidence>
<evidence type="ECO:0000256" key="5">
    <source>
        <dbReference type="SAM" id="Phobius"/>
    </source>
</evidence>
<dbReference type="Pfam" id="PF00672">
    <property type="entry name" value="HAMP"/>
    <property type="match status" value="1"/>
</dbReference>
<gene>
    <name evidence="8" type="ORF">ON753_04575</name>
</gene>
<evidence type="ECO:0000256" key="1">
    <source>
        <dbReference type="ARBA" id="ARBA00023224"/>
    </source>
</evidence>
<reference evidence="8 9" key="1">
    <citation type="journal article" date="2016" name="Int. J. Syst. Evol. Microbiol.">
        <title>Labrenzia salina sp. nov., isolated from the rhizosphere of the halophyte Arthrocnemum macrostachyum.</title>
        <authorList>
            <person name="Camacho M."/>
            <person name="Redondo-Gomez S."/>
            <person name="Rodriguez-Llorente I."/>
            <person name="Rohde M."/>
            <person name="Sproer C."/>
            <person name="Schumann P."/>
            <person name="Klenk H.P."/>
            <person name="Montero-Calasanz M.D.C."/>
        </authorList>
    </citation>
    <scope>NUCLEOTIDE SEQUENCE [LARGE SCALE GENOMIC DNA]</scope>
    <source>
        <strain evidence="8 9">DSM 29163</strain>
    </source>
</reference>
<organism evidence="8 9">
    <name type="scientific">Roseibium salinum</name>
    <dbReference type="NCBI Taxonomy" id="1604349"/>
    <lineage>
        <taxon>Bacteria</taxon>
        <taxon>Pseudomonadati</taxon>
        <taxon>Pseudomonadota</taxon>
        <taxon>Alphaproteobacteria</taxon>
        <taxon>Hyphomicrobiales</taxon>
        <taxon>Stappiaceae</taxon>
        <taxon>Roseibium</taxon>
    </lineage>
</organism>
<dbReference type="InterPro" id="IPR004089">
    <property type="entry name" value="MCPsignal_dom"/>
</dbReference>
<dbReference type="Proteomes" id="UP001300261">
    <property type="component" value="Unassembled WGS sequence"/>
</dbReference>
<evidence type="ECO:0000256" key="3">
    <source>
        <dbReference type="PROSITE-ProRule" id="PRU00284"/>
    </source>
</evidence>
<dbReference type="PROSITE" id="PS50111">
    <property type="entry name" value="CHEMOTAXIS_TRANSDUC_2"/>
    <property type="match status" value="1"/>
</dbReference>
<keyword evidence="5" id="KW-0472">Membrane</keyword>
<dbReference type="Gene3D" id="6.10.340.10">
    <property type="match status" value="1"/>
</dbReference>
<dbReference type="Pfam" id="PF00015">
    <property type="entry name" value="MCPsignal"/>
    <property type="match status" value="1"/>
</dbReference>
<dbReference type="PANTHER" id="PTHR32089:SF112">
    <property type="entry name" value="LYSOZYME-LIKE PROTEIN-RELATED"/>
    <property type="match status" value="1"/>
</dbReference>
<feature type="region of interest" description="Disordered" evidence="4">
    <location>
        <begin position="1"/>
        <end position="25"/>
    </location>
</feature>